<feature type="compositionally biased region" description="Polar residues" evidence="2">
    <location>
        <begin position="1143"/>
        <end position="1154"/>
    </location>
</feature>
<dbReference type="Gene3D" id="3.40.50.10810">
    <property type="entry name" value="Tandem AAA-ATPase domain"/>
    <property type="match status" value="1"/>
</dbReference>
<dbReference type="Pfam" id="PF00176">
    <property type="entry name" value="SNF2-rel_dom"/>
    <property type="match status" value="1"/>
</dbReference>
<feature type="domain" description="Helicase C-terminal" evidence="4">
    <location>
        <begin position="580"/>
        <end position="733"/>
    </location>
</feature>
<dbReference type="InterPro" id="IPR057931">
    <property type="entry name" value="RHH_ERCC6L2"/>
</dbReference>
<dbReference type="SMART" id="SM00487">
    <property type="entry name" value="DEXDc"/>
    <property type="match status" value="1"/>
</dbReference>
<feature type="region of interest" description="Disordered" evidence="2">
    <location>
        <begin position="1108"/>
        <end position="1154"/>
    </location>
</feature>
<feature type="compositionally biased region" description="Polar residues" evidence="2">
    <location>
        <begin position="1347"/>
        <end position="1358"/>
    </location>
</feature>
<dbReference type="PROSITE" id="PS51192">
    <property type="entry name" value="HELICASE_ATP_BIND_1"/>
    <property type="match status" value="1"/>
</dbReference>
<feature type="compositionally biased region" description="Acidic residues" evidence="2">
    <location>
        <begin position="986"/>
        <end position="998"/>
    </location>
</feature>
<name>A0ABN8QDX2_9CNID</name>
<dbReference type="CDD" id="cd18793">
    <property type="entry name" value="SF2_C_SNF"/>
    <property type="match status" value="1"/>
</dbReference>
<accession>A0ABN8QDX2</accession>
<dbReference type="InterPro" id="IPR014001">
    <property type="entry name" value="Helicase_ATP-bd"/>
</dbReference>
<keyword evidence="6" id="KW-1185">Reference proteome</keyword>
<feature type="compositionally biased region" description="Basic and acidic residues" evidence="2">
    <location>
        <begin position="51"/>
        <end position="71"/>
    </location>
</feature>
<evidence type="ECO:0000313" key="5">
    <source>
        <dbReference type="EMBL" id="CAH3162675.1"/>
    </source>
</evidence>
<keyword evidence="1" id="KW-0378">Hydrolase</keyword>
<dbReference type="InterPro" id="IPR027417">
    <property type="entry name" value="P-loop_NTPase"/>
</dbReference>
<dbReference type="Pfam" id="PF14773">
    <property type="entry name" value="VIGSSK"/>
    <property type="match status" value="1"/>
</dbReference>
<dbReference type="Gene3D" id="3.40.50.300">
    <property type="entry name" value="P-loop containing nucleotide triphosphate hydrolases"/>
    <property type="match status" value="1"/>
</dbReference>
<evidence type="ECO:0000256" key="2">
    <source>
        <dbReference type="SAM" id="MobiDB-lite"/>
    </source>
</evidence>
<dbReference type="InterPro" id="IPR038718">
    <property type="entry name" value="SNF2-like_sf"/>
</dbReference>
<reference evidence="5 6" key="1">
    <citation type="submission" date="2022-05" db="EMBL/GenBank/DDBJ databases">
        <authorList>
            <consortium name="Genoscope - CEA"/>
            <person name="William W."/>
        </authorList>
    </citation>
    <scope>NUCLEOTIDE SEQUENCE [LARGE SCALE GENOMIC DNA]</scope>
</reference>
<dbReference type="Pfam" id="PF25806">
    <property type="entry name" value="RHH_ERCC6L2"/>
    <property type="match status" value="1"/>
</dbReference>
<evidence type="ECO:0000313" key="6">
    <source>
        <dbReference type="Proteomes" id="UP001159427"/>
    </source>
</evidence>
<dbReference type="SMART" id="SM00490">
    <property type="entry name" value="HELICc"/>
    <property type="match status" value="1"/>
</dbReference>
<proteinExistence type="predicted"/>
<dbReference type="InterPro" id="IPR001650">
    <property type="entry name" value="Helicase_C-like"/>
</dbReference>
<dbReference type="SUPFAM" id="SSF52540">
    <property type="entry name" value="P-loop containing nucleoside triphosphate hydrolases"/>
    <property type="match status" value="2"/>
</dbReference>
<dbReference type="PANTHER" id="PTHR45629">
    <property type="entry name" value="SNF2/RAD54 FAMILY MEMBER"/>
    <property type="match status" value="1"/>
</dbReference>
<dbReference type="InterPro" id="IPR050496">
    <property type="entry name" value="SNF2_RAD54_helicase_repair"/>
</dbReference>
<dbReference type="PROSITE" id="PS51194">
    <property type="entry name" value="HELICASE_CTER"/>
    <property type="match status" value="1"/>
</dbReference>
<dbReference type="PANTHER" id="PTHR45629:SF7">
    <property type="entry name" value="DNA EXCISION REPAIR PROTEIN ERCC-6-RELATED"/>
    <property type="match status" value="1"/>
</dbReference>
<dbReference type="EMBL" id="CALNXI010001270">
    <property type="protein sequence ID" value="CAH3162675.1"/>
    <property type="molecule type" value="Genomic_DNA"/>
</dbReference>
<organism evidence="5 6">
    <name type="scientific">Porites evermanni</name>
    <dbReference type="NCBI Taxonomy" id="104178"/>
    <lineage>
        <taxon>Eukaryota</taxon>
        <taxon>Metazoa</taxon>
        <taxon>Cnidaria</taxon>
        <taxon>Anthozoa</taxon>
        <taxon>Hexacorallia</taxon>
        <taxon>Scleractinia</taxon>
        <taxon>Fungiina</taxon>
        <taxon>Poritidae</taxon>
        <taxon>Porites</taxon>
    </lineage>
</organism>
<feature type="compositionally biased region" description="Basic and acidic residues" evidence="2">
    <location>
        <begin position="1238"/>
        <end position="1250"/>
    </location>
</feature>
<dbReference type="Proteomes" id="UP001159427">
    <property type="component" value="Unassembled WGS sequence"/>
</dbReference>
<evidence type="ECO:0000256" key="1">
    <source>
        <dbReference type="ARBA" id="ARBA00022801"/>
    </source>
</evidence>
<dbReference type="InterPro" id="IPR000330">
    <property type="entry name" value="SNF2_N"/>
</dbReference>
<dbReference type="Pfam" id="PF00271">
    <property type="entry name" value="Helicase_C"/>
    <property type="match status" value="1"/>
</dbReference>
<evidence type="ECO:0000259" key="4">
    <source>
        <dbReference type="PROSITE" id="PS51194"/>
    </source>
</evidence>
<comment type="caution">
    <text evidence="5">The sequence shown here is derived from an EMBL/GenBank/DDBJ whole genome shotgun (WGS) entry which is preliminary data.</text>
</comment>
<feature type="domain" description="Helicase ATP-binding" evidence="3">
    <location>
        <begin position="203"/>
        <end position="388"/>
    </location>
</feature>
<dbReference type="InterPro" id="IPR049730">
    <property type="entry name" value="SNF2/RAD54-like_C"/>
</dbReference>
<feature type="compositionally biased region" description="Acidic residues" evidence="2">
    <location>
        <begin position="796"/>
        <end position="811"/>
    </location>
</feature>
<dbReference type="InterPro" id="IPR029256">
    <property type="entry name" value="Heliccase-ass-bd"/>
</dbReference>
<feature type="compositionally biased region" description="Basic and acidic residues" evidence="2">
    <location>
        <begin position="973"/>
        <end position="985"/>
    </location>
</feature>
<feature type="region of interest" description="Disordered" evidence="2">
    <location>
        <begin position="1238"/>
        <end position="1395"/>
    </location>
</feature>
<sequence>MICDSTATDDEATEDEEEKEIAGVRCQSDEEEEESIAKRYESEGSETVSEADLKTIKEQPGHKTSKGDTSSKKKKKGKLDISVQCSKKLPSGRRSINKQRRSILLQDFDDVHSEKINTLVNPVKTDFDDDSKKQTDKRDCDGEMLADGFDDQDMERPFFTVPAPHPTVPLLVSEPGIEPVTQIPATINRYLRDYQRQGVQFLFRHFSENTGAILGDDMGLGKTVQVIAFVAAILRKTGTKADVFSKFVNGRTKGKQKHVSGFERGTFLIVSPGSVMYNWKEELETWGHFNAGLFHGNSKEDTLQRAQRGRLDVVLTTYETMRNHLDDLNKIKWLAVILDEVHRLKDPKAQITKAAKALKVKRRYGLTGTPLQNRMREFWCVLDWANPGSLGKAKQFELEYDVPIREGQTYNATKRELALGRKKSKKLQDKIAKVFLRRTKDLIADQLPRKDELVVFCPLTPFQEDVYQTLLQNPDVELIRKKNFPCDCGSGMDRGKCCYMLSSEGENIKTTTMRFFQLLLKVANHAALLAPTVRQTLDQQEKAKELCLRVFARYPEFSGCTELSSFELMSDPKYCGKMKVLDKLLGIFRTEHSKVLLFSRSTQLLDILEEFVISKGMVYSRLDGSTKPADRTRLVREFNLDPSISLCLVSTKAGGLGLNFTGANVVIIFDPNWNPSSDLQAQDRAYRIGQRRDVRVYRLISSGTIEEMIYLRQVYKQQLANIAIKGTNERRYFTGVEGDKDRHGELFGLENLFSYRAEGASLSKDIVKRTEKLEAGFKVTKYEIVAEKKSEKGLEDEMPDNPANPDEDEDPYNLEEFASQLIEDEHQGDPTSYDSSENISVSKEQEADLNNDAAFKSNIKGVTHYEKLQSEEPYLSDFEDLMRADITGPKTRDKSAISTMGSAAINRMSTEDFSSCEDDGNESEDLLSSFTRIKNKAGNLDRCSRTATESCEVIPPTASLKCGLDLNTANDVHSPEGEELSRTSEEQMESFSDEDSDEGLFTRSKEKRGKPKMVCARSSNRLREGRKRFRSRFPRKKTPIDDVNTKEINIKRSRKEDSVELILESCGVRYTHANKSIVGPSEAENHMTKQALQDVFELRQFSQQPANCFPTLETSDESDDLGESPRKEKQDVQKPSEKPEAGTISSYSPPSNRSLIIDHGAKVERIGNNTVFVGSTPRGIRRQHFREMADKFGFSSQADFAKAVVKSNDKERWEMLKRYYVTSNPVLSGLSNFTACEVRSEGRKETESLKRAQRSLKRTHENRSHEMSKNAKRKPQNSRAKKGILGKNVVREKTRDRLENQEQEILDCPPRKTAKSSTVSEVSHAVKLKKSAGLIESSDTFKGPTHNGEQSVNSSNCGSKLEDHGFNQRNQSPQEHRKYNSKESQSNADTEANIRESSFTSTSCASVSILDVFLSNGSDVGERKHTSASNRVCQVKSCSDRKQDGYCDKRNDKEAFKLKKKPTSILDDFI</sequence>
<feature type="compositionally biased region" description="Basic and acidic residues" evidence="2">
    <location>
        <begin position="1289"/>
        <end position="1300"/>
    </location>
</feature>
<feature type="region of interest" description="Disordered" evidence="2">
    <location>
        <begin position="790"/>
        <end position="811"/>
    </location>
</feature>
<feature type="compositionally biased region" description="Basic and acidic residues" evidence="2">
    <location>
        <begin position="1123"/>
        <end position="1140"/>
    </location>
</feature>
<evidence type="ECO:0000259" key="3">
    <source>
        <dbReference type="PROSITE" id="PS51192"/>
    </source>
</evidence>
<feature type="region of interest" description="Disordered" evidence="2">
    <location>
        <begin position="970"/>
        <end position="1012"/>
    </location>
</feature>
<protein>
    <recommendedName>
        <fullName evidence="7">DNA excision repair protein ERCC-6-like 2</fullName>
    </recommendedName>
</protein>
<feature type="compositionally biased region" description="Acidic residues" evidence="2">
    <location>
        <begin position="7"/>
        <end position="19"/>
    </location>
</feature>
<feature type="compositionally biased region" description="Basic and acidic residues" evidence="2">
    <location>
        <begin position="1258"/>
        <end position="1269"/>
    </location>
</feature>
<gene>
    <name evidence="5" type="ORF">PEVE_00004368</name>
</gene>
<evidence type="ECO:0008006" key="7">
    <source>
        <dbReference type="Google" id="ProtNLM"/>
    </source>
</evidence>
<feature type="compositionally biased region" description="Basic residues" evidence="2">
    <location>
        <begin position="1270"/>
        <end position="1284"/>
    </location>
</feature>
<feature type="region of interest" description="Disordered" evidence="2">
    <location>
        <begin position="1"/>
        <end position="80"/>
    </location>
</feature>